<reference evidence="1" key="1">
    <citation type="journal article" date="2023" name="Science">
        <title>Genome structures resolve the early diversification of teleost fishes.</title>
        <authorList>
            <person name="Parey E."/>
            <person name="Louis A."/>
            <person name="Montfort J."/>
            <person name="Bouchez O."/>
            <person name="Roques C."/>
            <person name="Iampietro C."/>
            <person name="Lluch J."/>
            <person name="Castinel A."/>
            <person name="Donnadieu C."/>
            <person name="Desvignes T."/>
            <person name="Floi Bucao C."/>
            <person name="Jouanno E."/>
            <person name="Wen M."/>
            <person name="Mejri S."/>
            <person name="Dirks R."/>
            <person name="Jansen H."/>
            <person name="Henkel C."/>
            <person name="Chen W.J."/>
            <person name="Zahm M."/>
            <person name="Cabau C."/>
            <person name="Klopp C."/>
            <person name="Thompson A.W."/>
            <person name="Robinson-Rechavi M."/>
            <person name="Braasch I."/>
            <person name="Lecointre G."/>
            <person name="Bobe J."/>
            <person name="Postlethwait J.H."/>
            <person name="Berthelot C."/>
            <person name="Roest Crollius H."/>
            <person name="Guiguen Y."/>
        </authorList>
    </citation>
    <scope>NUCLEOTIDE SEQUENCE</scope>
    <source>
        <strain evidence="1">NC1722</strain>
    </source>
</reference>
<comment type="caution">
    <text evidence="1">The sequence shown here is derived from an EMBL/GenBank/DDBJ whole genome shotgun (WGS) entry which is preliminary data.</text>
</comment>
<keyword evidence="2" id="KW-1185">Reference proteome</keyword>
<sequence>MLQVSLPTDGPKWGSGFWQLNTLLLEADAFKAAFTSFYPSVRALRPMYASVVEWWEAAKGSFATFCRRFAVTARRRDRAGVARWMASLFYLHGHLNRGEHVDWALYEGAKERFQGLLEARAKIFLERALHRCYYFTRFYLAAFFRHLVALSHVVPRSETPSPGYRVVIRFLRQCPSPITREEATDHRALYARLASRQVVTLSGVPAGVVWSRVSGGGAPGAVRDLQWRCALGRLPVRRVGPGHVLSWDGVVYCRGLGFLPSVTSVT</sequence>
<dbReference type="EMBL" id="JAINUG010000138">
    <property type="protein sequence ID" value="KAJ8393285.1"/>
    <property type="molecule type" value="Genomic_DNA"/>
</dbReference>
<accession>A0AAD7WE54</accession>
<name>A0AAD7WE54_9TELE</name>
<evidence type="ECO:0000313" key="2">
    <source>
        <dbReference type="Proteomes" id="UP001221898"/>
    </source>
</evidence>
<gene>
    <name evidence="1" type="ORF">AAFF_G00061860</name>
</gene>
<dbReference type="Proteomes" id="UP001221898">
    <property type="component" value="Unassembled WGS sequence"/>
</dbReference>
<protein>
    <submittedName>
        <fullName evidence="1">Uncharacterized protein</fullName>
    </submittedName>
</protein>
<evidence type="ECO:0000313" key="1">
    <source>
        <dbReference type="EMBL" id="KAJ8393285.1"/>
    </source>
</evidence>
<organism evidence="1 2">
    <name type="scientific">Aldrovandia affinis</name>
    <dbReference type="NCBI Taxonomy" id="143900"/>
    <lineage>
        <taxon>Eukaryota</taxon>
        <taxon>Metazoa</taxon>
        <taxon>Chordata</taxon>
        <taxon>Craniata</taxon>
        <taxon>Vertebrata</taxon>
        <taxon>Euteleostomi</taxon>
        <taxon>Actinopterygii</taxon>
        <taxon>Neopterygii</taxon>
        <taxon>Teleostei</taxon>
        <taxon>Notacanthiformes</taxon>
        <taxon>Halosauridae</taxon>
        <taxon>Aldrovandia</taxon>
    </lineage>
</organism>
<proteinExistence type="predicted"/>
<dbReference type="AlphaFoldDB" id="A0AAD7WE54"/>